<sequence>MNVKMVPSDSAGAIVKCCSHKPNDPIISLKKPNLALPIGALLLALAENPAALAKIKIDTIKLNKMC</sequence>
<proteinExistence type="predicted"/>
<evidence type="ECO:0000313" key="1">
    <source>
        <dbReference type="EMBL" id="CAJ2656149.1"/>
    </source>
</evidence>
<gene>
    <name evidence="1" type="ORF">MILVUS5_LOCUS22958</name>
</gene>
<comment type="caution">
    <text evidence="1">The sequence shown here is derived from an EMBL/GenBank/DDBJ whole genome shotgun (WGS) entry which is preliminary data.</text>
</comment>
<reference evidence="1" key="1">
    <citation type="submission" date="2023-10" db="EMBL/GenBank/DDBJ databases">
        <authorList>
            <person name="Rodriguez Cubillos JULIANA M."/>
            <person name="De Vega J."/>
        </authorList>
    </citation>
    <scope>NUCLEOTIDE SEQUENCE</scope>
</reference>
<dbReference type="Proteomes" id="UP001177021">
    <property type="component" value="Unassembled WGS sequence"/>
</dbReference>
<evidence type="ECO:0000313" key="2">
    <source>
        <dbReference type="Proteomes" id="UP001177021"/>
    </source>
</evidence>
<name>A0ACB0KFT5_TRIPR</name>
<accession>A0ACB0KFT5</accession>
<organism evidence="1 2">
    <name type="scientific">Trifolium pratense</name>
    <name type="common">Red clover</name>
    <dbReference type="NCBI Taxonomy" id="57577"/>
    <lineage>
        <taxon>Eukaryota</taxon>
        <taxon>Viridiplantae</taxon>
        <taxon>Streptophyta</taxon>
        <taxon>Embryophyta</taxon>
        <taxon>Tracheophyta</taxon>
        <taxon>Spermatophyta</taxon>
        <taxon>Magnoliopsida</taxon>
        <taxon>eudicotyledons</taxon>
        <taxon>Gunneridae</taxon>
        <taxon>Pentapetalae</taxon>
        <taxon>rosids</taxon>
        <taxon>fabids</taxon>
        <taxon>Fabales</taxon>
        <taxon>Fabaceae</taxon>
        <taxon>Papilionoideae</taxon>
        <taxon>50 kb inversion clade</taxon>
        <taxon>NPAAA clade</taxon>
        <taxon>Hologalegina</taxon>
        <taxon>IRL clade</taxon>
        <taxon>Trifolieae</taxon>
        <taxon>Trifolium</taxon>
    </lineage>
</organism>
<dbReference type="EMBL" id="CASHSV030000206">
    <property type="protein sequence ID" value="CAJ2656149.1"/>
    <property type="molecule type" value="Genomic_DNA"/>
</dbReference>
<keyword evidence="2" id="KW-1185">Reference proteome</keyword>
<protein>
    <submittedName>
        <fullName evidence="1">Uncharacterized protein</fullName>
    </submittedName>
</protein>